<protein>
    <submittedName>
        <fullName evidence="1">Uncharacterized protein</fullName>
    </submittedName>
</protein>
<gene>
    <name evidence="1" type="ORF">HOO65_070298</name>
</gene>
<organism evidence="1 2">
    <name type="scientific">Ceratocystis lukuohia</name>
    <dbReference type="NCBI Taxonomy" id="2019550"/>
    <lineage>
        <taxon>Eukaryota</taxon>
        <taxon>Fungi</taxon>
        <taxon>Dikarya</taxon>
        <taxon>Ascomycota</taxon>
        <taxon>Pezizomycotina</taxon>
        <taxon>Sordariomycetes</taxon>
        <taxon>Hypocreomycetidae</taxon>
        <taxon>Microascales</taxon>
        <taxon>Ceratocystidaceae</taxon>
        <taxon>Ceratocystis</taxon>
    </lineage>
</organism>
<dbReference type="Proteomes" id="UP001610728">
    <property type="component" value="Unassembled WGS sequence"/>
</dbReference>
<evidence type="ECO:0000313" key="2">
    <source>
        <dbReference type="Proteomes" id="UP001610728"/>
    </source>
</evidence>
<keyword evidence="2" id="KW-1185">Reference proteome</keyword>
<dbReference type="GeneID" id="98120403"/>
<reference evidence="1 2" key="1">
    <citation type="submission" date="2020-05" db="EMBL/GenBank/DDBJ databases">
        <title>Ceratocystis lukuohia genome.</title>
        <authorList>
            <person name="Harrington T.C."/>
            <person name="Kim K."/>
            <person name="Mayers C.G."/>
        </authorList>
    </citation>
    <scope>NUCLEOTIDE SEQUENCE [LARGE SCALE GENOMIC DNA]</scope>
    <source>
        <strain evidence="1 2">C4212</strain>
    </source>
</reference>
<accession>A0ABR4MC37</accession>
<comment type="caution">
    <text evidence="1">The sequence shown here is derived from an EMBL/GenBank/DDBJ whole genome shotgun (WGS) entry which is preliminary data.</text>
</comment>
<dbReference type="RefSeq" id="XP_070857016.1">
    <property type="nucleotide sequence ID" value="XM_071001300.1"/>
</dbReference>
<proteinExistence type="predicted"/>
<sequence length="202" mass="23327">MLLSTFYLYAISSSLVGLPSARLPKEQSYAVEQYENSLYFVYSPIMKEEKKEPIDIISFGADEDSVTIFFAGEEPEHRNKLSLPEIFRGLCREEDLDSYSMDWLIFDGLDVLAIDAIKSYRESHKIGQTDEIDATPGSDAWKVLSELRYYTSATNMLPERILDRIIVRSQQWVEEDKDGNEKVKISDRIHFSFEPVSDEDEE</sequence>
<dbReference type="EMBL" id="JABSNW010000007">
    <property type="protein sequence ID" value="KAL2885836.1"/>
    <property type="molecule type" value="Genomic_DNA"/>
</dbReference>
<evidence type="ECO:0000313" key="1">
    <source>
        <dbReference type="EMBL" id="KAL2885836.1"/>
    </source>
</evidence>
<name>A0ABR4MC37_9PEZI</name>